<feature type="region of interest" description="Disordered" evidence="1">
    <location>
        <begin position="315"/>
        <end position="482"/>
    </location>
</feature>
<feature type="compositionally biased region" description="Acidic residues" evidence="1">
    <location>
        <begin position="464"/>
        <end position="476"/>
    </location>
</feature>
<sequence>MTSDRRFQRTLLAVAEAVQTFSVGTFDFAESIKQIWGPQTEPDAVETSNPLPVEGTQDVQVVDKPRGRTPISQNGYQLPINSHSHPPSVTMEDAHLEPLHEEIGLLDTANSQLSKDMDALATSTRQSVKCCYSCYARWMHESANPRCQSIPGRTACEYCVRMQISCNMIPEGEMREMLQCKREAELQVAAQNDNASIGRDPVYEAFQLLGAHLVSSFGDIPRQKATSKRAYQDIDEQQSMSKRQRTHEVREEAVPHRNEHLKKATQQDHDDHGAARGRYYSSSLSDSSSSVSSTEEEVKVQIKRETISPVRISNQVPVARTMTHKEAVHLEEENERSSTLTQEQSSEESSLEEDNHEHSSEEDDEEPEEETLQALAERVSQWEEGFPKTAPILQQDESEPSSSSSEADSSEEVSEAEPEEQLKNQLGPEAGSQDEHKETVKAISILPEEENDESGSPSSSSEDSSSEEGSDDEPGEPEQPAG</sequence>
<dbReference type="Proteomes" id="UP000070168">
    <property type="component" value="Unassembled WGS sequence"/>
</dbReference>
<dbReference type="AlphaFoldDB" id="A0A135L999"/>
<dbReference type="OMA" id="DQRFQRT"/>
<feature type="compositionally biased region" description="Low complexity" evidence="1">
    <location>
        <begin position="454"/>
        <end position="463"/>
    </location>
</feature>
<gene>
    <name evidence="2" type="ORF">PGRI_032990</name>
</gene>
<feature type="compositionally biased region" description="Acidic residues" evidence="1">
    <location>
        <begin position="360"/>
        <end position="371"/>
    </location>
</feature>
<feature type="compositionally biased region" description="Low complexity" evidence="1">
    <location>
        <begin position="281"/>
        <end position="293"/>
    </location>
</feature>
<evidence type="ECO:0000256" key="1">
    <source>
        <dbReference type="SAM" id="MobiDB-lite"/>
    </source>
</evidence>
<dbReference type="EMBL" id="LHQR01000070">
    <property type="protein sequence ID" value="KXG45532.1"/>
    <property type="molecule type" value="Genomic_DNA"/>
</dbReference>
<accession>A0A135L999</accession>
<feature type="region of interest" description="Disordered" evidence="1">
    <location>
        <begin position="228"/>
        <end position="301"/>
    </location>
</feature>
<feature type="compositionally biased region" description="Basic and acidic residues" evidence="1">
    <location>
        <begin position="246"/>
        <end position="274"/>
    </location>
</feature>
<proteinExistence type="predicted"/>
<feature type="compositionally biased region" description="Acidic residues" evidence="1">
    <location>
        <begin position="408"/>
        <end position="419"/>
    </location>
</feature>
<reference evidence="2 3" key="1">
    <citation type="journal article" date="2016" name="BMC Genomics">
        <title>Genome sequencing and secondary metabolism of the postharvest pathogen Penicillium griseofulvum.</title>
        <authorList>
            <person name="Banani H."/>
            <person name="Marcet-Houben M."/>
            <person name="Ballester A.R."/>
            <person name="Abbruscato P."/>
            <person name="Gonzalez-Candelas L."/>
            <person name="Gabaldon T."/>
            <person name="Spadaro D."/>
        </authorList>
    </citation>
    <scope>NUCLEOTIDE SEQUENCE [LARGE SCALE GENOMIC DNA]</scope>
    <source>
        <strain evidence="2 3">PG3</strain>
    </source>
</reference>
<evidence type="ECO:0000313" key="3">
    <source>
        <dbReference type="Proteomes" id="UP000070168"/>
    </source>
</evidence>
<keyword evidence="3" id="KW-1185">Reference proteome</keyword>
<dbReference type="OrthoDB" id="4368917at2759"/>
<protein>
    <submittedName>
        <fullName evidence="2">Uncharacterized protein</fullName>
    </submittedName>
</protein>
<evidence type="ECO:0000313" key="2">
    <source>
        <dbReference type="EMBL" id="KXG45532.1"/>
    </source>
</evidence>
<comment type="caution">
    <text evidence="2">The sequence shown here is derived from an EMBL/GenBank/DDBJ whole genome shotgun (WGS) entry which is preliminary data.</text>
</comment>
<name>A0A135L999_PENPA</name>
<organism evidence="2 3">
    <name type="scientific">Penicillium patulum</name>
    <name type="common">Penicillium griseofulvum</name>
    <dbReference type="NCBI Taxonomy" id="5078"/>
    <lineage>
        <taxon>Eukaryota</taxon>
        <taxon>Fungi</taxon>
        <taxon>Dikarya</taxon>
        <taxon>Ascomycota</taxon>
        <taxon>Pezizomycotina</taxon>
        <taxon>Eurotiomycetes</taxon>
        <taxon>Eurotiomycetidae</taxon>
        <taxon>Eurotiales</taxon>
        <taxon>Aspergillaceae</taxon>
        <taxon>Penicillium</taxon>
    </lineage>
</organism>
<dbReference type="RefSeq" id="XP_040644068.1">
    <property type="nucleotide sequence ID" value="XM_040791012.1"/>
</dbReference>
<dbReference type="GeneID" id="63706312"/>